<feature type="compositionally biased region" description="Basic residues" evidence="1">
    <location>
        <begin position="1"/>
        <end position="12"/>
    </location>
</feature>
<feature type="region of interest" description="Disordered" evidence="1">
    <location>
        <begin position="1"/>
        <end position="30"/>
    </location>
</feature>
<reference evidence="3 4" key="1">
    <citation type="journal article" date="2018" name="PLoS Pathog.">
        <title>Evolution of structural diversity of trichothecenes, a family of toxins produced by plant pathogenic and entomopathogenic fungi.</title>
        <authorList>
            <person name="Proctor R.H."/>
            <person name="McCormick S.P."/>
            <person name="Kim H.S."/>
            <person name="Cardoza R.E."/>
            <person name="Stanley A.M."/>
            <person name="Lindo L."/>
            <person name="Kelly A."/>
            <person name="Brown D.W."/>
            <person name="Lee T."/>
            <person name="Vaughan M.M."/>
            <person name="Alexander N.J."/>
            <person name="Busman M."/>
            <person name="Gutierrez S."/>
        </authorList>
    </citation>
    <scope>NUCLEOTIDE SEQUENCE [LARGE SCALE GENOMIC DNA]</scope>
    <source>
        <strain evidence="3 4">IBT 40837</strain>
    </source>
</reference>
<feature type="compositionally biased region" description="Low complexity" evidence="1">
    <location>
        <begin position="13"/>
        <end position="30"/>
    </location>
</feature>
<sequence>MDVPRGSRRARHAQATSTAASSQEAQLQAQAQLELEAATHHRRNHPRRQALQVQVTPDSAIAVAAAGAQQTPDNHRRRHGMEPPPNPFRLHRFYTALLIGQQNSRESSSCLLSLASLLLHFALTPMAVPGIYAQSFQVCTRSASLFV</sequence>
<evidence type="ECO:0000313" key="4">
    <source>
        <dbReference type="Proteomes" id="UP000266272"/>
    </source>
</evidence>
<keyword evidence="2" id="KW-0812">Transmembrane</keyword>
<name>A0A395NSP3_TRIAR</name>
<dbReference type="Proteomes" id="UP000266272">
    <property type="component" value="Unassembled WGS sequence"/>
</dbReference>
<protein>
    <submittedName>
        <fullName evidence="3">Anaphase-promoting complex subunit 10</fullName>
    </submittedName>
</protein>
<feature type="transmembrane region" description="Helical" evidence="2">
    <location>
        <begin position="111"/>
        <end position="132"/>
    </location>
</feature>
<keyword evidence="2" id="KW-0472">Membrane</keyword>
<organism evidence="3 4">
    <name type="scientific">Trichoderma arundinaceum</name>
    <dbReference type="NCBI Taxonomy" id="490622"/>
    <lineage>
        <taxon>Eukaryota</taxon>
        <taxon>Fungi</taxon>
        <taxon>Dikarya</taxon>
        <taxon>Ascomycota</taxon>
        <taxon>Pezizomycotina</taxon>
        <taxon>Sordariomycetes</taxon>
        <taxon>Hypocreomycetidae</taxon>
        <taxon>Hypocreales</taxon>
        <taxon>Hypocreaceae</taxon>
        <taxon>Trichoderma</taxon>
    </lineage>
</organism>
<dbReference type="OrthoDB" id="4900641at2759"/>
<keyword evidence="2" id="KW-1133">Transmembrane helix</keyword>
<feature type="region of interest" description="Disordered" evidence="1">
    <location>
        <begin position="65"/>
        <end position="85"/>
    </location>
</feature>
<evidence type="ECO:0000256" key="1">
    <source>
        <dbReference type="SAM" id="MobiDB-lite"/>
    </source>
</evidence>
<comment type="caution">
    <text evidence="3">The sequence shown here is derived from an EMBL/GenBank/DDBJ whole genome shotgun (WGS) entry which is preliminary data.</text>
</comment>
<dbReference type="EMBL" id="PXOA01000193">
    <property type="protein sequence ID" value="RFU78847.1"/>
    <property type="molecule type" value="Genomic_DNA"/>
</dbReference>
<keyword evidence="4" id="KW-1185">Reference proteome</keyword>
<gene>
    <name evidence="3" type="ORF">TARUN_3414</name>
</gene>
<evidence type="ECO:0000313" key="3">
    <source>
        <dbReference type="EMBL" id="RFU78847.1"/>
    </source>
</evidence>
<proteinExistence type="predicted"/>
<evidence type="ECO:0000256" key="2">
    <source>
        <dbReference type="SAM" id="Phobius"/>
    </source>
</evidence>
<dbReference type="AlphaFoldDB" id="A0A395NSP3"/>
<accession>A0A395NSP3</accession>